<gene>
    <name evidence="1" type="ORF">AHMF7616_03779</name>
</gene>
<protein>
    <submittedName>
        <fullName evidence="1">Uncharacterized protein</fullName>
    </submittedName>
</protein>
<accession>A0A369QQM7</accession>
<sequence length="400" mass="45211">MTKQIRPFLVLLVFVLVSYWLLSQNSAPTFAPITIIARTLDGLPDSVLLSAGPEYHRSAVSTWFLGKHNRKIWTTPVKAKVLDLDQTWGGLKIVAQGGGMQTLSFTLVDSVGHTYALRSVDKDPISVLSPFWQKTWLGNFVRDQTSGANPYGALMVPVLAQAAGISHATPQLYYVRPHDPLFRPFATQAGGKLFLLEEKHQNNPQFYPGLESASAIVNTETFLKNRLSSSAHQANVKEYMKCRLFDFLVGDWDRHEGQWMWAVYPQGSKTWYVPVPKDRDQAFCNYRDGLLPWLTTRRWAMPKFGQFSDTLDDVYGLMVNAAYLDSVILSNVPVNNFKKIAQQLQQSLPDTTINRAVKQLPAGVYPIVGEEIKKNLKKRRDQLPQAAQQFYQLLKHPNSN</sequence>
<dbReference type="AlphaFoldDB" id="A0A369QQM7"/>
<dbReference type="OrthoDB" id="333971at2"/>
<dbReference type="Proteomes" id="UP000253919">
    <property type="component" value="Unassembled WGS sequence"/>
</dbReference>
<reference evidence="1 2" key="1">
    <citation type="submission" date="2018-04" db="EMBL/GenBank/DDBJ databases">
        <title>Adhaeribacter sp. HMF7616 genome sequencing and assembly.</title>
        <authorList>
            <person name="Kang H."/>
            <person name="Kang J."/>
            <person name="Cha I."/>
            <person name="Kim H."/>
            <person name="Joh K."/>
        </authorList>
    </citation>
    <scope>NUCLEOTIDE SEQUENCE [LARGE SCALE GENOMIC DNA]</scope>
    <source>
        <strain evidence="1 2">HMF7616</strain>
    </source>
</reference>
<evidence type="ECO:0000313" key="1">
    <source>
        <dbReference type="EMBL" id="RDC65149.1"/>
    </source>
</evidence>
<keyword evidence="2" id="KW-1185">Reference proteome</keyword>
<name>A0A369QQM7_9BACT</name>
<proteinExistence type="predicted"/>
<organism evidence="1 2">
    <name type="scientific">Adhaeribacter pallidiroseus</name>
    <dbReference type="NCBI Taxonomy" id="2072847"/>
    <lineage>
        <taxon>Bacteria</taxon>
        <taxon>Pseudomonadati</taxon>
        <taxon>Bacteroidota</taxon>
        <taxon>Cytophagia</taxon>
        <taxon>Cytophagales</taxon>
        <taxon>Hymenobacteraceae</taxon>
        <taxon>Adhaeribacter</taxon>
    </lineage>
</organism>
<dbReference type="EMBL" id="QASA01000001">
    <property type="protein sequence ID" value="RDC65149.1"/>
    <property type="molecule type" value="Genomic_DNA"/>
</dbReference>
<dbReference type="RefSeq" id="WP_115374209.1">
    <property type="nucleotide sequence ID" value="NZ_QASA01000001.1"/>
</dbReference>
<evidence type="ECO:0000313" key="2">
    <source>
        <dbReference type="Proteomes" id="UP000253919"/>
    </source>
</evidence>
<comment type="caution">
    <text evidence="1">The sequence shown here is derived from an EMBL/GenBank/DDBJ whole genome shotgun (WGS) entry which is preliminary data.</text>
</comment>